<evidence type="ECO:0000313" key="1">
    <source>
        <dbReference type="EMBL" id="CAJ1970927.1"/>
    </source>
</evidence>
<dbReference type="EMBL" id="OY731405">
    <property type="protein sequence ID" value="CAJ1970927.1"/>
    <property type="molecule type" value="Genomic_DNA"/>
</dbReference>
<sequence>MGHMIGRNTTKAQECNVQLLGPTENIELNFNPKMLPQQLELLVCKTIVLISPQVEGEAVEVEAIIGKSS</sequence>
<dbReference type="Gramene" id="rna-AYBTSS11_LOCUS22921">
    <property type="protein sequence ID" value="CAJ1970927.1"/>
    <property type="gene ID" value="gene-AYBTSS11_LOCUS22921"/>
</dbReference>
<proteinExistence type="predicted"/>
<dbReference type="AlphaFoldDB" id="A0AA86VJS6"/>
<reference evidence="1" key="1">
    <citation type="submission" date="2023-10" db="EMBL/GenBank/DDBJ databases">
        <authorList>
            <person name="Domelevo Entfellner J.-B."/>
        </authorList>
    </citation>
    <scope>NUCLEOTIDE SEQUENCE</scope>
</reference>
<organism evidence="1 2">
    <name type="scientific">Sphenostylis stenocarpa</name>
    <dbReference type="NCBI Taxonomy" id="92480"/>
    <lineage>
        <taxon>Eukaryota</taxon>
        <taxon>Viridiplantae</taxon>
        <taxon>Streptophyta</taxon>
        <taxon>Embryophyta</taxon>
        <taxon>Tracheophyta</taxon>
        <taxon>Spermatophyta</taxon>
        <taxon>Magnoliopsida</taxon>
        <taxon>eudicotyledons</taxon>
        <taxon>Gunneridae</taxon>
        <taxon>Pentapetalae</taxon>
        <taxon>rosids</taxon>
        <taxon>fabids</taxon>
        <taxon>Fabales</taxon>
        <taxon>Fabaceae</taxon>
        <taxon>Papilionoideae</taxon>
        <taxon>50 kb inversion clade</taxon>
        <taxon>NPAAA clade</taxon>
        <taxon>indigoferoid/millettioid clade</taxon>
        <taxon>Phaseoleae</taxon>
        <taxon>Sphenostylis</taxon>
    </lineage>
</organism>
<dbReference type="Proteomes" id="UP001189624">
    <property type="component" value="Chromosome 8"/>
</dbReference>
<accession>A0AA86VJS6</accession>
<evidence type="ECO:0000313" key="2">
    <source>
        <dbReference type="Proteomes" id="UP001189624"/>
    </source>
</evidence>
<name>A0AA86VJS6_9FABA</name>
<protein>
    <submittedName>
        <fullName evidence="1">Uncharacterized protein</fullName>
    </submittedName>
</protein>
<keyword evidence="2" id="KW-1185">Reference proteome</keyword>
<gene>
    <name evidence="1" type="ORF">AYBTSS11_LOCUS22921</name>
</gene>